<evidence type="ECO:0000313" key="2">
    <source>
        <dbReference type="Proteomes" id="UP000824178"/>
    </source>
</evidence>
<name>A0A9E2KIM9_9FIRM</name>
<dbReference type="EMBL" id="JAHLFH010000019">
    <property type="protein sequence ID" value="MBU3819001.1"/>
    <property type="molecule type" value="Genomic_DNA"/>
</dbReference>
<sequence length="157" mass="16754">MNKIRTAIAVFCIACICAELVAQLVGDVRSKQGIKAAAGLYILLAISSALPRLEFDPISFAAPQSVQAGLGDTEDLILLEAQRQLEARFEAEAAEASGVEIELSLTLIRSGQEVTVREARVTLPPGCTDEARARIQEILSQELGLEEVQFAAGEASE</sequence>
<dbReference type="Proteomes" id="UP000824178">
    <property type="component" value="Unassembled WGS sequence"/>
</dbReference>
<organism evidence="1 2">
    <name type="scientific">Candidatus Faecalibacterium intestinavium</name>
    <dbReference type="NCBI Taxonomy" id="2838580"/>
    <lineage>
        <taxon>Bacteria</taxon>
        <taxon>Bacillati</taxon>
        <taxon>Bacillota</taxon>
        <taxon>Clostridia</taxon>
        <taxon>Eubacteriales</taxon>
        <taxon>Oscillospiraceae</taxon>
        <taxon>Faecalibacterium</taxon>
    </lineage>
</organism>
<protein>
    <recommendedName>
        <fullName evidence="3">Stage III sporulation protein AF</fullName>
    </recommendedName>
</protein>
<reference evidence="1" key="1">
    <citation type="journal article" date="2021" name="PeerJ">
        <title>Extensive microbial diversity within the chicken gut microbiome revealed by metagenomics and culture.</title>
        <authorList>
            <person name="Gilroy R."/>
            <person name="Ravi A."/>
            <person name="Getino M."/>
            <person name="Pursley I."/>
            <person name="Horton D.L."/>
            <person name="Alikhan N.F."/>
            <person name="Baker D."/>
            <person name="Gharbi K."/>
            <person name="Hall N."/>
            <person name="Watson M."/>
            <person name="Adriaenssens E.M."/>
            <person name="Foster-Nyarko E."/>
            <person name="Jarju S."/>
            <person name="Secka A."/>
            <person name="Antonio M."/>
            <person name="Oren A."/>
            <person name="Chaudhuri R.R."/>
            <person name="La Ragione R."/>
            <person name="Hildebrand F."/>
            <person name="Pallen M.J."/>
        </authorList>
    </citation>
    <scope>NUCLEOTIDE SEQUENCE</scope>
    <source>
        <strain evidence="1">742</strain>
    </source>
</reference>
<dbReference type="AlphaFoldDB" id="A0A9E2KIM9"/>
<accession>A0A9E2KIM9</accession>
<proteinExistence type="predicted"/>
<comment type="caution">
    <text evidence="1">The sequence shown here is derived from an EMBL/GenBank/DDBJ whole genome shotgun (WGS) entry which is preliminary data.</text>
</comment>
<reference evidence="1" key="2">
    <citation type="submission" date="2021-04" db="EMBL/GenBank/DDBJ databases">
        <authorList>
            <person name="Gilroy R."/>
        </authorList>
    </citation>
    <scope>NUCLEOTIDE SEQUENCE</scope>
    <source>
        <strain evidence="1">742</strain>
    </source>
</reference>
<gene>
    <name evidence="1" type="ORF">H9864_01235</name>
</gene>
<evidence type="ECO:0008006" key="3">
    <source>
        <dbReference type="Google" id="ProtNLM"/>
    </source>
</evidence>
<evidence type="ECO:0000313" key="1">
    <source>
        <dbReference type="EMBL" id="MBU3819001.1"/>
    </source>
</evidence>